<dbReference type="SUPFAM" id="SSF46785">
    <property type="entry name" value="Winged helix' DNA-binding domain"/>
    <property type="match status" value="1"/>
</dbReference>
<dbReference type="InterPro" id="IPR005119">
    <property type="entry name" value="LysR_subst-bd"/>
</dbReference>
<evidence type="ECO:0000259" key="5">
    <source>
        <dbReference type="PROSITE" id="PS50931"/>
    </source>
</evidence>
<dbReference type="PANTHER" id="PTHR30346">
    <property type="entry name" value="TRANSCRIPTIONAL DUAL REGULATOR HCAR-RELATED"/>
    <property type="match status" value="1"/>
</dbReference>
<evidence type="ECO:0000256" key="3">
    <source>
        <dbReference type="ARBA" id="ARBA00023125"/>
    </source>
</evidence>
<dbReference type="Pfam" id="PF00126">
    <property type="entry name" value="HTH_1"/>
    <property type="match status" value="1"/>
</dbReference>
<keyword evidence="7" id="KW-1185">Reference proteome</keyword>
<protein>
    <submittedName>
        <fullName evidence="6">DNA-binding transcriptional LysR family regulator</fullName>
    </submittedName>
</protein>
<dbReference type="RefSeq" id="WP_179723140.1">
    <property type="nucleotide sequence ID" value="NZ_BAABFH010000001.1"/>
</dbReference>
<evidence type="ECO:0000256" key="4">
    <source>
        <dbReference type="ARBA" id="ARBA00023163"/>
    </source>
</evidence>
<comment type="caution">
    <text evidence="6">The sequence shown here is derived from an EMBL/GenBank/DDBJ whole genome shotgun (WGS) entry which is preliminary data.</text>
</comment>
<dbReference type="GO" id="GO:0032993">
    <property type="term" value="C:protein-DNA complex"/>
    <property type="evidence" value="ECO:0007669"/>
    <property type="project" value="TreeGrafter"/>
</dbReference>
<keyword evidence="2" id="KW-0805">Transcription regulation</keyword>
<organism evidence="6 7">
    <name type="scientific">Saccharopolyspora hordei</name>
    <dbReference type="NCBI Taxonomy" id="1838"/>
    <lineage>
        <taxon>Bacteria</taxon>
        <taxon>Bacillati</taxon>
        <taxon>Actinomycetota</taxon>
        <taxon>Actinomycetes</taxon>
        <taxon>Pseudonocardiales</taxon>
        <taxon>Pseudonocardiaceae</taxon>
        <taxon>Saccharopolyspora</taxon>
    </lineage>
</organism>
<feature type="domain" description="HTH lysR-type" evidence="5">
    <location>
        <begin position="3"/>
        <end position="60"/>
    </location>
</feature>
<dbReference type="AlphaFoldDB" id="A0A853ASM1"/>
<dbReference type="InterPro" id="IPR000847">
    <property type="entry name" value="LysR_HTH_N"/>
</dbReference>
<comment type="similarity">
    <text evidence="1">Belongs to the LysR transcriptional regulatory family.</text>
</comment>
<keyword evidence="4" id="KW-0804">Transcription</keyword>
<dbReference type="SUPFAM" id="SSF53850">
    <property type="entry name" value="Periplasmic binding protein-like II"/>
    <property type="match status" value="1"/>
</dbReference>
<dbReference type="EMBL" id="JACCFJ010000001">
    <property type="protein sequence ID" value="NYI85260.1"/>
    <property type="molecule type" value="Genomic_DNA"/>
</dbReference>
<dbReference type="GO" id="GO:0003677">
    <property type="term" value="F:DNA binding"/>
    <property type="evidence" value="ECO:0007669"/>
    <property type="project" value="UniProtKB-KW"/>
</dbReference>
<dbReference type="PROSITE" id="PS50931">
    <property type="entry name" value="HTH_LYSR"/>
    <property type="match status" value="1"/>
</dbReference>
<evidence type="ECO:0000313" key="7">
    <source>
        <dbReference type="Proteomes" id="UP000587002"/>
    </source>
</evidence>
<dbReference type="InterPro" id="IPR036390">
    <property type="entry name" value="WH_DNA-bd_sf"/>
</dbReference>
<dbReference type="Gene3D" id="1.10.10.10">
    <property type="entry name" value="Winged helix-like DNA-binding domain superfamily/Winged helix DNA-binding domain"/>
    <property type="match status" value="1"/>
</dbReference>
<evidence type="ECO:0000313" key="6">
    <source>
        <dbReference type="EMBL" id="NYI85260.1"/>
    </source>
</evidence>
<sequence>MGIEIRQLRMVCAIAERGSITRAAADLELTQPALSKQLQGIEELLGGTLFVRSRTGVVPTELGRRTVDRARIVLSEVDSLFGTPGRPLPSTEPLHLGCADLACVPSVADRVQDDRLGRAVVLHVEPSAAALADALAQGRFDAGLLATTEGDEVPLGRAVTSRVLVPRFPWFVALAADHWAAGREHVRLAELGEESWIGPPGAVSAEVFRAACLKAGFDPRIRFRAPSGGAWELVTRGHGIRLVEPTATAPAGAVVRPLAGDPLTARLAVAWRPDRLTAAQADLLHHALAQAHLAHVADNPAFLRWWQSHPEVHPVR</sequence>
<dbReference type="Gene3D" id="3.40.190.10">
    <property type="entry name" value="Periplasmic binding protein-like II"/>
    <property type="match status" value="2"/>
</dbReference>
<dbReference type="PANTHER" id="PTHR30346:SF30">
    <property type="entry name" value="SMALL NEUTRAL PROTEASE REGULATORY PROTEIN"/>
    <property type="match status" value="1"/>
</dbReference>
<dbReference type="GO" id="GO:0003700">
    <property type="term" value="F:DNA-binding transcription factor activity"/>
    <property type="evidence" value="ECO:0007669"/>
    <property type="project" value="InterPro"/>
</dbReference>
<proteinExistence type="inferred from homology"/>
<keyword evidence="3 6" id="KW-0238">DNA-binding</keyword>
<gene>
    <name evidence="6" type="ORF">HNR68_003890</name>
</gene>
<evidence type="ECO:0000256" key="1">
    <source>
        <dbReference type="ARBA" id="ARBA00009437"/>
    </source>
</evidence>
<dbReference type="InterPro" id="IPR036388">
    <property type="entry name" value="WH-like_DNA-bd_sf"/>
</dbReference>
<dbReference type="PRINTS" id="PR00039">
    <property type="entry name" value="HTHLYSR"/>
</dbReference>
<accession>A0A853ASM1</accession>
<dbReference type="Proteomes" id="UP000587002">
    <property type="component" value="Unassembled WGS sequence"/>
</dbReference>
<evidence type="ECO:0000256" key="2">
    <source>
        <dbReference type="ARBA" id="ARBA00023015"/>
    </source>
</evidence>
<dbReference type="Pfam" id="PF03466">
    <property type="entry name" value="LysR_substrate"/>
    <property type="match status" value="1"/>
</dbReference>
<name>A0A853ASM1_9PSEU</name>
<reference evidence="6 7" key="1">
    <citation type="submission" date="2020-07" db="EMBL/GenBank/DDBJ databases">
        <title>Sequencing the genomes of 1000 actinobacteria strains.</title>
        <authorList>
            <person name="Klenk H.-P."/>
        </authorList>
    </citation>
    <scope>NUCLEOTIDE SEQUENCE [LARGE SCALE GENOMIC DNA]</scope>
    <source>
        <strain evidence="6 7">DSM 44065</strain>
    </source>
</reference>